<name>B0CZX9_LACBS</name>
<dbReference type="OrthoDB" id="10393170at2759"/>
<keyword evidence="2" id="KW-0732">Signal</keyword>
<accession>B0CZX9</accession>
<feature type="chain" id="PRO_5002747040" evidence="2">
    <location>
        <begin position="21"/>
        <end position="109"/>
    </location>
</feature>
<keyword evidence="4" id="KW-1185">Reference proteome</keyword>
<dbReference type="AlphaFoldDB" id="B0CZX9"/>
<dbReference type="HOGENOM" id="CLU_2277918_0_0_1"/>
<sequence>MLFQSLVTYVALTLLTTVYASPIPVEQLNNRGIEISREVEVIGRGSDWRRDGLDSAVIELKRAGTDGRDWRRAEENVSPPWKRAEENASPPWKRAAEAEAGPPGGAPGW</sequence>
<dbReference type="KEGG" id="lbc:LACBIDRAFT_292725"/>
<feature type="region of interest" description="Disordered" evidence="1">
    <location>
        <begin position="72"/>
        <end position="109"/>
    </location>
</feature>
<feature type="signal peptide" evidence="2">
    <location>
        <begin position="1"/>
        <end position="20"/>
    </location>
</feature>
<dbReference type="RefSeq" id="XP_001876493.1">
    <property type="nucleotide sequence ID" value="XM_001876458.1"/>
</dbReference>
<evidence type="ECO:0000313" key="3">
    <source>
        <dbReference type="EMBL" id="EDR12229.1"/>
    </source>
</evidence>
<reference evidence="3 4" key="1">
    <citation type="journal article" date="2008" name="Nature">
        <title>The genome of Laccaria bicolor provides insights into mycorrhizal symbiosis.</title>
        <authorList>
            <person name="Martin F."/>
            <person name="Aerts A."/>
            <person name="Ahren D."/>
            <person name="Brun A."/>
            <person name="Danchin E.G.J."/>
            <person name="Duchaussoy F."/>
            <person name="Gibon J."/>
            <person name="Kohler A."/>
            <person name="Lindquist E."/>
            <person name="Pereda V."/>
            <person name="Salamov A."/>
            <person name="Shapiro H.J."/>
            <person name="Wuyts J."/>
            <person name="Blaudez D."/>
            <person name="Buee M."/>
            <person name="Brokstein P."/>
            <person name="Canbaeck B."/>
            <person name="Cohen D."/>
            <person name="Courty P.E."/>
            <person name="Coutinho P.M."/>
            <person name="Delaruelle C."/>
            <person name="Detter J.C."/>
            <person name="Deveau A."/>
            <person name="DiFazio S."/>
            <person name="Duplessis S."/>
            <person name="Fraissinet-Tachet L."/>
            <person name="Lucic E."/>
            <person name="Frey-Klett P."/>
            <person name="Fourrey C."/>
            <person name="Feussner I."/>
            <person name="Gay G."/>
            <person name="Grimwood J."/>
            <person name="Hoegger P.J."/>
            <person name="Jain P."/>
            <person name="Kilaru S."/>
            <person name="Labbe J."/>
            <person name="Lin Y.C."/>
            <person name="Legue V."/>
            <person name="Le Tacon F."/>
            <person name="Marmeisse R."/>
            <person name="Melayah D."/>
            <person name="Montanini B."/>
            <person name="Muratet M."/>
            <person name="Nehls U."/>
            <person name="Niculita-Hirzel H."/>
            <person name="Oudot-Le Secq M.P."/>
            <person name="Peter M."/>
            <person name="Quesneville H."/>
            <person name="Rajashekar B."/>
            <person name="Reich M."/>
            <person name="Rouhier N."/>
            <person name="Schmutz J."/>
            <person name="Yin T."/>
            <person name="Chalot M."/>
            <person name="Henrissat B."/>
            <person name="Kuees U."/>
            <person name="Lucas S."/>
            <person name="Van de Peer Y."/>
            <person name="Podila G.K."/>
            <person name="Polle A."/>
            <person name="Pukkila P.J."/>
            <person name="Richardson P.M."/>
            <person name="Rouze P."/>
            <person name="Sanders I.R."/>
            <person name="Stajich J.E."/>
            <person name="Tunlid A."/>
            <person name="Tuskan G."/>
            <person name="Grigoriev I.V."/>
        </authorList>
    </citation>
    <scope>NUCLEOTIDE SEQUENCE [LARGE SCALE GENOMIC DNA]</scope>
    <source>
        <strain evidence="4">S238N-H82 / ATCC MYA-4686</strain>
    </source>
</reference>
<evidence type="ECO:0000256" key="1">
    <source>
        <dbReference type="SAM" id="MobiDB-lite"/>
    </source>
</evidence>
<evidence type="ECO:0000256" key="2">
    <source>
        <dbReference type="SAM" id="SignalP"/>
    </source>
</evidence>
<evidence type="ECO:0000313" key="4">
    <source>
        <dbReference type="Proteomes" id="UP000001194"/>
    </source>
</evidence>
<dbReference type="Proteomes" id="UP000001194">
    <property type="component" value="Unassembled WGS sequence"/>
</dbReference>
<dbReference type="EMBL" id="DS547094">
    <property type="protein sequence ID" value="EDR12229.1"/>
    <property type="molecule type" value="Genomic_DNA"/>
</dbReference>
<proteinExistence type="predicted"/>
<dbReference type="GeneID" id="6072871"/>
<organism evidence="4">
    <name type="scientific">Laccaria bicolor (strain S238N-H82 / ATCC MYA-4686)</name>
    <name type="common">Bicoloured deceiver</name>
    <name type="synonym">Laccaria laccata var. bicolor</name>
    <dbReference type="NCBI Taxonomy" id="486041"/>
    <lineage>
        <taxon>Eukaryota</taxon>
        <taxon>Fungi</taxon>
        <taxon>Dikarya</taxon>
        <taxon>Basidiomycota</taxon>
        <taxon>Agaricomycotina</taxon>
        <taxon>Agaricomycetes</taxon>
        <taxon>Agaricomycetidae</taxon>
        <taxon>Agaricales</taxon>
        <taxon>Agaricineae</taxon>
        <taxon>Hydnangiaceae</taxon>
        <taxon>Laccaria</taxon>
    </lineage>
</organism>
<dbReference type="InParanoid" id="B0CZX9"/>
<gene>
    <name evidence="3" type="ORF">LACBIDRAFT_292725</name>
</gene>
<protein>
    <submittedName>
        <fullName evidence="3">GPI-anchored small secreted protein</fullName>
    </submittedName>
</protein>